<accession>A0A0F9FDH2</accession>
<dbReference type="PROSITE" id="PS51257">
    <property type="entry name" value="PROKAR_LIPOPROTEIN"/>
    <property type="match status" value="1"/>
</dbReference>
<dbReference type="EMBL" id="LAZR01030881">
    <property type="protein sequence ID" value="KKL55315.1"/>
    <property type="molecule type" value="Genomic_DNA"/>
</dbReference>
<reference evidence="1" key="1">
    <citation type="journal article" date="2015" name="Nature">
        <title>Complex archaea that bridge the gap between prokaryotes and eukaryotes.</title>
        <authorList>
            <person name="Spang A."/>
            <person name="Saw J.H."/>
            <person name="Jorgensen S.L."/>
            <person name="Zaremba-Niedzwiedzka K."/>
            <person name="Martijn J."/>
            <person name="Lind A.E."/>
            <person name="van Eijk R."/>
            <person name="Schleper C."/>
            <person name="Guy L."/>
            <person name="Ettema T.J."/>
        </authorList>
    </citation>
    <scope>NUCLEOTIDE SEQUENCE</scope>
</reference>
<name>A0A0F9FDH2_9ZZZZ</name>
<evidence type="ECO:0008006" key="2">
    <source>
        <dbReference type="Google" id="ProtNLM"/>
    </source>
</evidence>
<proteinExistence type="predicted"/>
<dbReference type="AlphaFoldDB" id="A0A0F9FDH2"/>
<evidence type="ECO:0000313" key="1">
    <source>
        <dbReference type="EMBL" id="KKL55315.1"/>
    </source>
</evidence>
<organism evidence="1">
    <name type="scientific">marine sediment metagenome</name>
    <dbReference type="NCBI Taxonomy" id="412755"/>
    <lineage>
        <taxon>unclassified sequences</taxon>
        <taxon>metagenomes</taxon>
        <taxon>ecological metagenomes</taxon>
    </lineage>
</organism>
<gene>
    <name evidence="1" type="ORF">LCGC14_2256640</name>
</gene>
<comment type="caution">
    <text evidence="1">The sequence shown here is derived from an EMBL/GenBank/DDBJ whole genome shotgun (WGS) entry which is preliminary data.</text>
</comment>
<protein>
    <recommendedName>
        <fullName evidence="2">MPN domain-containing protein</fullName>
    </recommendedName>
</protein>
<sequence>MKLLILILFLASVVACGSVSTHSTTPIPTVIRADTRKFIGFRFATRAVVNRAVQLMIAARQHEAAMCLYGFAQDTTYLIPRFMNPLDSVRVDRKIAIVDSVNVANIEQSGTNFIKYIDGIACDPDERLIAVAHSHPMVQRGNCDHSDIDAIFQHAKEQKYWFSLVFCLTNSSIMWADGRRLTFSFSKSENNSDFDSGGVDNSFSDDYIKMMENIPNFN</sequence>